<gene>
    <name evidence="7" type="ORF">DUNSADRAFT_952</name>
</gene>
<keyword evidence="4 6" id="KW-0472">Membrane</keyword>
<dbReference type="EMBL" id="MU069545">
    <property type="protein sequence ID" value="KAF5839381.1"/>
    <property type="molecule type" value="Genomic_DNA"/>
</dbReference>
<feature type="transmembrane region" description="Helical" evidence="6">
    <location>
        <begin position="149"/>
        <end position="169"/>
    </location>
</feature>
<evidence type="ECO:0000256" key="1">
    <source>
        <dbReference type="ARBA" id="ARBA00004141"/>
    </source>
</evidence>
<dbReference type="PANTHER" id="PTHR21389:SF0">
    <property type="entry name" value="ETOPOSIDE-INDUCED PROTEIN 2.4 HOMOLOG"/>
    <property type="match status" value="1"/>
</dbReference>
<feature type="transmembrane region" description="Helical" evidence="6">
    <location>
        <begin position="119"/>
        <end position="137"/>
    </location>
</feature>
<evidence type="ECO:0000256" key="2">
    <source>
        <dbReference type="ARBA" id="ARBA00022692"/>
    </source>
</evidence>
<dbReference type="PANTHER" id="PTHR21389">
    <property type="entry name" value="P53 INDUCED PROTEIN"/>
    <property type="match status" value="1"/>
</dbReference>
<keyword evidence="2 6" id="KW-0812">Transmembrane</keyword>
<keyword evidence="3 6" id="KW-1133">Transmembrane helix</keyword>
<comment type="subcellular location">
    <subcellularLocation>
        <location evidence="1">Membrane</location>
        <topology evidence="1">Multi-pass membrane protein</topology>
    </subcellularLocation>
</comment>
<reference evidence="7" key="1">
    <citation type="submission" date="2017-08" db="EMBL/GenBank/DDBJ databases">
        <authorList>
            <person name="Polle J.E."/>
            <person name="Barry K."/>
            <person name="Cushman J."/>
            <person name="Schmutz J."/>
            <person name="Tran D."/>
            <person name="Hathwaick L.T."/>
            <person name="Yim W.C."/>
            <person name="Jenkins J."/>
            <person name="Mckie-Krisberg Z.M."/>
            <person name="Prochnik S."/>
            <person name="Lindquist E."/>
            <person name="Dockter R.B."/>
            <person name="Adam C."/>
            <person name="Molina H."/>
            <person name="Bunkerborg J."/>
            <person name="Jin E."/>
            <person name="Buchheim M."/>
            <person name="Magnuson J."/>
        </authorList>
    </citation>
    <scope>NUCLEOTIDE SEQUENCE</scope>
    <source>
        <strain evidence="7">CCAP 19/18</strain>
    </source>
</reference>
<dbReference type="Pfam" id="PF07264">
    <property type="entry name" value="EI24"/>
    <property type="match status" value="1"/>
</dbReference>
<name>A0ABQ7GXP3_DUNSA</name>
<organism evidence="7 8">
    <name type="scientific">Dunaliella salina</name>
    <name type="common">Green alga</name>
    <name type="synonym">Protococcus salinus</name>
    <dbReference type="NCBI Taxonomy" id="3046"/>
    <lineage>
        <taxon>Eukaryota</taxon>
        <taxon>Viridiplantae</taxon>
        <taxon>Chlorophyta</taxon>
        <taxon>core chlorophytes</taxon>
        <taxon>Chlorophyceae</taxon>
        <taxon>CS clade</taxon>
        <taxon>Chlamydomonadales</taxon>
        <taxon>Dunaliellaceae</taxon>
        <taxon>Dunaliella</taxon>
    </lineage>
</organism>
<evidence type="ECO:0000313" key="8">
    <source>
        <dbReference type="Proteomes" id="UP000815325"/>
    </source>
</evidence>
<feature type="region of interest" description="Disordered" evidence="5">
    <location>
        <begin position="9"/>
        <end position="74"/>
    </location>
</feature>
<dbReference type="InterPro" id="IPR059112">
    <property type="entry name" value="CysZ/EI24"/>
</dbReference>
<comment type="caution">
    <text evidence="7">The sequence shown here is derived from an EMBL/GenBank/DDBJ whole genome shotgun (WGS) entry which is preliminary data.</text>
</comment>
<evidence type="ECO:0000256" key="6">
    <source>
        <dbReference type="SAM" id="Phobius"/>
    </source>
</evidence>
<evidence type="ECO:0000313" key="7">
    <source>
        <dbReference type="EMBL" id="KAF5839381.1"/>
    </source>
</evidence>
<protein>
    <submittedName>
        <fullName evidence="7">Etoposide-induced protein 2.4-domain-containing protein</fullName>
    </submittedName>
</protein>
<sequence length="266" mass="29407">MATIALRVLHKHKATASKLPHEGRPDQAHTQEASTENMPNMRPQERRPGQTPLPPPGGKPNNSGSMAHQAQGFPTLRPSPRATAGFEEVAAQELFRVVLFLLFYGESWVVGQLPYIGPPLYFLLSCWLWAYYCYDYAWALRGFSLPDRLAFFESSAAFFAGYGLLITLVTSLLPFYIGAAVTALLFPLFVLVACHSDPPAIIATALLKQIWSQQGVQHAGAQGRPARWPGTWRIPIFAMALKPTQWLLHCVLQALQGPTPSKPKSM</sequence>
<evidence type="ECO:0000256" key="3">
    <source>
        <dbReference type="ARBA" id="ARBA00022989"/>
    </source>
</evidence>
<proteinExistence type="predicted"/>
<evidence type="ECO:0000256" key="4">
    <source>
        <dbReference type="ARBA" id="ARBA00023136"/>
    </source>
</evidence>
<feature type="compositionally biased region" description="Basic and acidic residues" evidence="5">
    <location>
        <begin position="19"/>
        <end position="29"/>
    </location>
</feature>
<keyword evidence="8" id="KW-1185">Reference proteome</keyword>
<feature type="transmembrane region" description="Helical" evidence="6">
    <location>
        <begin position="175"/>
        <end position="194"/>
    </location>
</feature>
<dbReference type="Proteomes" id="UP000815325">
    <property type="component" value="Unassembled WGS sequence"/>
</dbReference>
<evidence type="ECO:0000256" key="5">
    <source>
        <dbReference type="SAM" id="MobiDB-lite"/>
    </source>
</evidence>
<accession>A0ABQ7GXP3</accession>